<dbReference type="GO" id="GO:0004803">
    <property type="term" value="F:transposase activity"/>
    <property type="evidence" value="ECO:0007669"/>
    <property type="project" value="InterPro"/>
</dbReference>
<dbReference type="GO" id="GO:0015074">
    <property type="term" value="P:DNA integration"/>
    <property type="evidence" value="ECO:0007669"/>
    <property type="project" value="InterPro"/>
</dbReference>
<evidence type="ECO:0000313" key="5">
    <source>
        <dbReference type="EMBL" id="QNP55591.1"/>
    </source>
</evidence>
<dbReference type="EMBL" id="CP060789">
    <property type="protein sequence ID" value="QNP57247.1"/>
    <property type="molecule type" value="Genomic_DNA"/>
</dbReference>
<dbReference type="PROSITE" id="PS50994">
    <property type="entry name" value="INTEGRASE"/>
    <property type="match status" value="1"/>
</dbReference>
<evidence type="ECO:0000313" key="4">
    <source>
        <dbReference type="EMBL" id="QNP54752.1"/>
    </source>
</evidence>
<keyword evidence="2" id="KW-0175">Coiled coil</keyword>
<dbReference type="Gene3D" id="1.10.10.60">
    <property type="entry name" value="Homeodomain-like"/>
    <property type="match status" value="1"/>
</dbReference>
<evidence type="ECO:0000256" key="1">
    <source>
        <dbReference type="ARBA" id="ARBA00002286"/>
    </source>
</evidence>
<dbReference type="EMBL" id="CP060789">
    <property type="protein sequence ID" value="QNP56049.1"/>
    <property type="molecule type" value="Genomic_DNA"/>
</dbReference>
<evidence type="ECO:0000313" key="6">
    <source>
        <dbReference type="EMBL" id="QNP56049.1"/>
    </source>
</evidence>
<name>A0A7H0H4X5_9ACTN</name>
<dbReference type="Proteomes" id="UP000516117">
    <property type="component" value="Chromosome"/>
</dbReference>
<dbReference type="SUPFAM" id="SSF53098">
    <property type="entry name" value="Ribonuclease H-like"/>
    <property type="match status" value="1"/>
</dbReference>
<protein>
    <submittedName>
        <fullName evidence="5">IS3 family transposase</fullName>
    </submittedName>
</protein>
<dbReference type="KEGG" id="tdf:H9L22_03390"/>
<sequence length="388" mass="44363">MTRKKFSPEFKAEAVRAVIESSRTVAEVARDHGIGSETLRNWVNAYRRDHPDELPEISEPERAELARLRKEVRELKAEREFLGKSGGLLRQRVPVTAKYAFINSEEGNYSIRSMCRWARVSRAGYYEWLNRPVSVTQRWRDELGDIIEVLFADSDATYGYRRIHAALVRAGRPCDPQTVRAIMAERGLVACQPRRSGPRTTIPADAKDLPDLVNRDFTADEPGLKLVGDITYIPTWQGWVYLATVLDCCTKKVVGYAMAEHMRTELVTDALAMAISNGHIRSGETIFHSDRGTQYMSAEFAEFTRAAGIVRSVGRTGICYDNAWAESFNATLKVERVHRTVYPTRRHAIRDIARYIELRYNQKRLHSALQYRTPNEAEQDWYETNKAA</sequence>
<dbReference type="GO" id="GO:0006313">
    <property type="term" value="P:DNA transposition"/>
    <property type="evidence" value="ECO:0007669"/>
    <property type="project" value="InterPro"/>
</dbReference>
<dbReference type="EMBL" id="CP060789">
    <property type="protein sequence ID" value="QNP54752.1"/>
    <property type="molecule type" value="Genomic_DNA"/>
</dbReference>
<dbReference type="PANTHER" id="PTHR46889:SF5">
    <property type="entry name" value="INTEGRASE PROTEIN"/>
    <property type="match status" value="1"/>
</dbReference>
<feature type="coiled-coil region" evidence="2">
    <location>
        <begin position="58"/>
        <end position="85"/>
    </location>
</feature>
<dbReference type="RefSeq" id="WP_182784986.1">
    <property type="nucleotide sequence ID" value="NZ_CP060789.1"/>
</dbReference>
<dbReference type="InterPro" id="IPR001584">
    <property type="entry name" value="Integrase_cat-core"/>
</dbReference>
<evidence type="ECO:0000259" key="3">
    <source>
        <dbReference type="PROSITE" id="PS50994"/>
    </source>
</evidence>
<dbReference type="InterPro" id="IPR050900">
    <property type="entry name" value="Transposase_IS3/IS150/IS904"/>
</dbReference>
<accession>A0A7H0H4X5</accession>
<proteinExistence type="predicted"/>
<dbReference type="KEGG" id="tdf:H9L22_00480"/>
<dbReference type="GO" id="GO:0003677">
    <property type="term" value="F:DNA binding"/>
    <property type="evidence" value="ECO:0007669"/>
    <property type="project" value="InterPro"/>
</dbReference>
<gene>
    <name evidence="6" type="ORF">H9L22_00480</name>
    <name evidence="7" type="ORF">H9L22_03390</name>
    <name evidence="8" type="ORF">H9L22_08395</name>
    <name evidence="4" type="ORF">H9L22_10600</name>
    <name evidence="5" type="ORF">H9L22_15690</name>
</gene>
<dbReference type="Pfam" id="PF00665">
    <property type="entry name" value="rve"/>
    <property type="match status" value="1"/>
</dbReference>
<dbReference type="Pfam" id="PF01527">
    <property type="entry name" value="HTH_Tnp_1"/>
    <property type="match status" value="1"/>
</dbReference>
<dbReference type="KEGG" id="tdf:H9L22_10600"/>
<dbReference type="EMBL" id="CP060789">
    <property type="protein sequence ID" value="QNP55591.1"/>
    <property type="molecule type" value="Genomic_DNA"/>
</dbReference>
<evidence type="ECO:0000313" key="7">
    <source>
        <dbReference type="EMBL" id="QNP56486.1"/>
    </source>
</evidence>
<evidence type="ECO:0000313" key="9">
    <source>
        <dbReference type="Proteomes" id="UP000516117"/>
    </source>
</evidence>
<dbReference type="InterPro" id="IPR036397">
    <property type="entry name" value="RNaseH_sf"/>
</dbReference>
<evidence type="ECO:0000313" key="8">
    <source>
        <dbReference type="EMBL" id="QNP57247.1"/>
    </source>
</evidence>
<comment type="function">
    <text evidence="1">Involved in the transposition of the insertion sequence.</text>
</comment>
<evidence type="ECO:0000256" key="2">
    <source>
        <dbReference type="SAM" id="Coils"/>
    </source>
</evidence>
<organism evidence="5 9">
    <name type="scientific">Tessaracoccus defluvii</name>
    <dbReference type="NCBI Taxonomy" id="1285901"/>
    <lineage>
        <taxon>Bacteria</taxon>
        <taxon>Bacillati</taxon>
        <taxon>Actinomycetota</taxon>
        <taxon>Actinomycetes</taxon>
        <taxon>Propionibacteriales</taxon>
        <taxon>Propionibacteriaceae</taxon>
        <taxon>Tessaracoccus</taxon>
    </lineage>
</organism>
<dbReference type="InterPro" id="IPR025948">
    <property type="entry name" value="HTH-like_dom"/>
</dbReference>
<dbReference type="InterPro" id="IPR048020">
    <property type="entry name" value="Transpos_IS3"/>
</dbReference>
<reference evidence="5 9" key="1">
    <citation type="submission" date="2020-08" db="EMBL/GenBank/DDBJ databases">
        <title>Genome sequence of Tessaracoccus defluvii JCM 17540T.</title>
        <authorList>
            <person name="Hyun D.-W."/>
            <person name="Bae J.-W."/>
        </authorList>
    </citation>
    <scope>NUCLEOTIDE SEQUENCE [LARGE SCALE GENOMIC DNA]</scope>
    <source>
        <strain evidence="5 9">JCM 17540</strain>
    </source>
</reference>
<dbReference type="Pfam" id="PF13333">
    <property type="entry name" value="rve_2"/>
    <property type="match status" value="1"/>
</dbReference>
<dbReference type="Gene3D" id="3.30.420.10">
    <property type="entry name" value="Ribonuclease H-like superfamily/Ribonuclease H"/>
    <property type="match status" value="1"/>
</dbReference>
<dbReference type="PANTHER" id="PTHR46889">
    <property type="entry name" value="TRANSPOSASE INSF FOR INSERTION SEQUENCE IS3B-RELATED"/>
    <property type="match status" value="1"/>
</dbReference>
<keyword evidence="9" id="KW-1185">Reference proteome</keyword>
<dbReference type="InterPro" id="IPR002514">
    <property type="entry name" value="Transposase_8"/>
</dbReference>
<dbReference type="KEGG" id="tdf:H9L22_15690"/>
<dbReference type="EMBL" id="CP060789">
    <property type="protein sequence ID" value="QNP56486.1"/>
    <property type="molecule type" value="Genomic_DNA"/>
</dbReference>
<dbReference type="InterPro" id="IPR009057">
    <property type="entry name" value="Homeodomain-like_sf"/>
</dbReference>
<dbReference type="AlphaFoldDB" id="A0A7H0H4X5"/>
<dbReference type="NCBIfam" id="NF033516">
    <property type="entry name" value="transpos_IS3"/>
    <property type="match status" value="1"/>
</dbReference>
<dbReference type="KEGG" id="tdf:H9L22_08395"/>
<dbReference type="Pfam" id="PF13276">
    <property type="entry name" value="HTH_21"/>
    <property type="match status" value="1"/>
</dbReference>
<feature type="domain" description="Integrase catalytic" evidence="3">
    <location>
        <begin position="218"/>
        <end position="382"/>
    </location>
</feature>
<dbReference type="SUPFAM" id="SSF46689">
    <property type="entry name" value="Homeodomain-like"/>
    <property type="match status" value="1"/>
</dbReference>
<dbReference type="InterPro" id="IPR012337">
    <property type="entry name" value="RNaseH-like_sf"/>
</dbReference>